<dbReference type="GO" id="GO:0004540">
    <property type="term" value="F:RNA nuclease activity"/>
    <property type="evidence" value="ECO:0007669"/>
    <property type="project" value="InterPro"/>
</dbReference>
<feature type="domain" description="NYN" evidence="1">
    <location>
        <begin position="21"/>
        <end position="164"/>
    </location>
</feature>
<comment type="caution">
    <text evidence="2">The sequence shown here is derived from an EMBL/GenBank/DDBJ whole genome shotgun (WGS) entry which is preliminary data.</text>
</comment>
<organism evidence="2 3">
    <name type="scientific">Candidatus Spechtbacteria bacterium SB0662_bin_43</name>
    <dbReference type="NCBI Taxonomy" id="2604897"/>
    <lineage>
        <taxon>Bacteria</taxon>
        <taxon>Candidatus Spechtiibacteriota</taxon>
    </lineage>
</organism>
<dbReference type="InterPro" id="IPR021139">
    <property type="entry name" value="NYN"/>
</dbReference>
<evidence type="ECO:0000259" key="1">
    <source>
        <dbReference type="Pfam" id="PF01936"/>
    </source>
</evidence>
<name>A0A845D8T7_9BACT</name>
<dbReference type="PANTHER" id="PTHR35458:SF8">
    <property type="entry name" value="SLR0650 PROTEIN"/>
    <property type="match status" value="1"/>
</dbReference>
<dbReference type="EMBL" id="VXOY01000011">
    <property type="protein sequence ID" value="MYE38140.1"/>
    <property type="molecule type" value="Genomic_DNA"/>
</dbReference>
<dbReference type="Proteomes" id="UP000449092">
    <property type="component" value="Unassembled WGS sequence"/>
</dbReference>
<dbReference type="InterPro" id="IPR047140">
    <property type="entry name" value="LabA"/>
</dbReference>
<sequence length="177" mass="21322">MLLDMHIIPPLWYYNRMNIAFIDTQNLHLGTKTEGWIADHKKLRIYLRDKYNIQEAYCFFGYTKVEYATLYSRLQRVGYIVQFKESNEEMASQKKGNVDVDLVFYAMEALIERDDFEKIFIVSGDGDYYRLIRYLINKKRFGRILFPNKNRSSLYKRIADEYIVYLSTIKHKIEHLN</sequence>
<evidence type="ECO:0000313" key="2">
    <source>
        <dbReference type="EMBL" id="MYE38140.1"/>
    </source>
</evidence>
<dbReference type="PANTHER" id="PTHR35458">
    <property type="entry name" value="SLR0755 PROTEIN"/>
    <property type="match status" value="1"/>
</dbReference>
<reference evidence="2 3" key="1">
    <citation type="submission" date="2019-09" db="EMBL/GenBank/DDBJ databases">
        <title>Characterisation of the sponge microbiome using genome-centric metagenomics.</title>
        <authorList>
            <person name="Engelberts J.P."/>
            <person name="Robbins S.J."/>
            <person name="De Goeij J.M."/>
            <person name="Aranda M."/>
            <person name="Bell S.C."/>
            <person name="Webster N.S."/>
        </authorList>
    </citation>
    <scope>NUCLEOTIDE SEQUENCE [LARGE SCALE GENOMIC DNA]</scope>
    <source>
        <strain evidence="2">SB0662_bin_43</strain>
    </source>
</reference>
<dbReference type="Gene3D" id="3.40.50.1010">
    <property type="entry name" value="5'-nuclease"/>
    <property type="match status" value="1"/>
</dbReference>
<protein>
    <submittedName>
        <fullName evidence="2">NYN domain-containing protein</fullName>
    </submittedName>
</protein>
<accession>A0A845D8T7</accession>
<gene>
    <name evidence="2" type="ORF">F4X82_01295</name>
</gene>
<proteinExistence type="predicted"/>
<dbReference type="Pfam" id="PF01936">
    <property type="entry name" value="NYN"/>
    <property type="match status" value="1"/>
</dbReference>
<dbReference type="AlphaFoldDB" id="A0A845D8T7"/>
<evidence type="ECO:0000313" key="3">
    <source>
        <dbReference type="Proteomes" id="UP000449092"/>
    </source>
</evidence>